<proteinExistence type="predicted"/>
<keyword evidence="2" id="KW-1185">Reference proteome</keyword>
<dbReference type="Proteomes" id="UP000298030">
    <property type="component" value="Unassembled WGS sequence"/>
</dbReference>
<evidence type="ECO:0008006" key="3">
    <source>
        <dbReference type="Google" id="ProtNLM"/>
    </source>
</evidence>
<protein>
    <recommendedName>
        <fullName evidence="3">F-box domain-containing protein</fullName>
    </recommendedName>
</protein>
<sequence length="426" mass="48611">MIFDILRFIFDEGIGHGSGPYSILEDGTPLTTRRRFFACSIVRVNRAFNEVGTKMLWTRVNVETAEDLKYLGLAASCNPSLGAMTKRLEIGIHGPVLSPLLDRILQYMDGLDTFWYWIVAEEPSSFHRWPWMDLTHADVVVTSLNKFCPKLRNIVLETQNRLSPTAQCVFELLKVQKNLEVLHLDSITLRCDVRDGYYDPCIPYIPPSFQAESLRVMSLGIQGDWEDWDGKTDAVGEFWRRFAVAAFPRLESLYFPSFNPNLLPFVRSQSTGIRHLQITSFNRHFYSDPFEPTSTHILDIATDVVHLTWRLDIPHGTGVKRLKTWKPLPMHHASLQRITILPDSYSCRRSRDLTRLLERTLKGILVADLPKLRVVEIEDTIAMREDVVSSRRISRLLKELRDKGMGGVTVDILDTGASGQGLEAPL</sequence>
<accession>A0A4Y7RZQ6</accession>
<evidence type="ECO:0000313" key="2">
    <source>
        <dbReference type="Proteomes" id="UP000298030"/>
    </source>
</evidence>
<dbReference type="AlphaFoldDB" id="A0A4Y7RZQ6"/>
<comment type="caution">
    <text evidence="1">The sequence shown here is derived from an EMBL/GenBank/DDBJ whole genome shotgun (WGS) entry which is preliminary data.</text>
</comment>
<dbReference type="EMBL" id="QPFP01000399">
    <property type="protein sequence ID" value="TEB14133.1"/>
    <property type="molecule type" value="Genomic_DNA"/>
</dbReference>
<reference evidence="1 2" key="1">
    <citation type="journal article" date="2019" name="Nat. Ecol. Evol.">
        <title>Megaphylogeny resolves global patterns of mushroom evolution.</title>
        <authorList>
            <person name="Varga T."/>
            <person name="Krizsan K."/>
            <person name="Foldi C."/>
            <person name="Dima B."/>
            <person name="Sanchez-Garcia M."/>
            <person name="Sanchez-Ramirez S."/>
            <person name="Szollosi G.J."/>
            <person name="Szarkandi J.G."/>
            <person name="Papp V."/>
            <person name="Albert L."/>
            <person name="Andreopoulos W."/>
            <person name="Angelini C."/>
            <person name="Antonin V."/>
            <person name="Barry K.W."/>
            <person name="Bougher N.L."/>
            <person name="Buchanan P."/>
            <person name="Buyck B."/>
            <person name="Bense V."/>
            <person name="Catcheside P."/>
            <person name="Chovatia M."/>
            <person name="Cooper J."/>
            <person name="Damon W."/>
            <person name="Desjardin D."/>
            <person name="Finy P."/>
            <person name="Geml J."/>
            <person name="Haridas S."/>
            <person name="Hughes K."/>
            <person name="Justo A."/>
            <person name="Karasinski D."/>
            <person name="Kautmanova I."/>
            <person name="Kiss B."/>
            <person name="Kocsube S."/>
            <person name="Kotiranta H."/>
            <person name="LaButti K.M."/>
            <person name="Lechner B.E."/>
            <person name="Liimatainen K."/>
            <person name="Lipzen A."/>
            <person name="Lukacs Z."/>
            <person name="Mihaltcheva S."/>
            <person name="Morgado L.N."/>
            <person name="Niskanen T."/>
            <person name="Noordeloos M.E."/>
            <person name="Ohm R.A."/>
            <person name="Ortiz-Santana B."/>
            <person name="Ovrebo C."/>
            <person name="Racz N."/>
            <person name="Riley R."/>
            <person name="Savchenko A."/>
            <person name="Shiryaev A."/>
            <person name="Soop K."/>
            <person name="Spirin V."/>
            <person name="Szebenyi C."/>
            <person name="Tomsovsky M."/>
            <person name="Tulloss R.E."/>
            <person name="Uehling J."/>
            <person name="Grigoriev I.V."/>
            <person name="Vagvolgyi C."/>
            <person name="Papp T."/>
            <person name="Martin F.M."/>
            <person name="Miettinen O."/>
            <person name="Hibbett D.S."/>
            <person name="Nagy L.G."/>
        </authorList>
    </citation>
    <scope>NUCLEOTIDE SEQUENCE [LARGE SCALE GENOMIC DNA]</scope>
    <source>
        <strain evidence="1 2">FP101781</strain>
    </source>
</reference>
<evidence type="ECO:0000313" key="1">
    <source>
        <dbReference type="EMBL" id="TEB14133.1"/>
    </source>
</evidence>
<organism evidence="1 2">
    <name type="scientific">Coprinellus micaceus</name>
    <name type="common">Glistening ink-cap mushroom</name>
    <name type="synonym">Coprinus micaceus</name>
    <dbReference type="NCBI Taxonomy" id="71717"/>
    <lineage>
        <taxon>Eukaryota</taxon>
        <taxon>Fungi</taxon>
        <taxon>Dikarya</taxon>
        <taxon>Basidiomycota</taxon>
        <taxon>Agaricomycotina</taxon>
        <taxon>Agaricomycetes</taxon>
        <taxon>Agaricomycetidae</taxon>
        <taxon>Agaricales</taxon>
        <taxon>Agaricineae</taxon>
        <taxon>Psathyrellaceae</taxon>
        <taxon>Coprinellus</taxon>
    </lineage>
</organism>
<gene>
    <name evidence="1" type="ORF">FA13DRAFT_1721627</name>
</gene>
<name>A0A4Y7RZQ6_COPMI</name>